<dbReference type="AlphaFoldDB" id="A0A918E9U2"/>
<gene>
    <name evidence="3" type="primary">catJ</name>
    <name evidence="3" type="ORF">GCM10012278_76820</name>
</gene>
<comment type="similarity">
    <text evidence="1">Belongs to the 3-oxoacid CoA-transferase subunit B family.</text>
</comment>
<evidence type="ECO:0000313" key="4">
    <source>
        <dbReference type="Proteomes" id="UP000660745"/>
    </source>
</evidence>
<organism evidence="3 4">
    <name type="scientific">Nonomuraea glycinis</name>
    <dbReference type="NCBI Taxonomy" id="2047744"/>
    <lineage>
        <taxon>Bacteria</taxon>
        <taxon>Bacillati</taxon>
        <taxon>Actinomycetota</taxon>
        <taxon>Actinomycetes</taxon>
        <taxon>Streptosporangiales</taxon>
        <taxon>Streptosporangiaceae</taxon>
        <taxon>Nonomuraea</taxon>
    </lineage>
</organism>
<dbReference type="NCBIfam" id="TIGR02428">
    <property type="entry name" value="pcaJ_scoB_fam"/>
    <property type="match status" value="1"/>
</dbReference>
<dbReference type="RefSeq" id="WP_189143673.1">
    <property type="nucleotide sequence ID" value="NZ_BMNK01000019.1"/>
</dbReference>
<keyword evidence="2" id="KW-0808">Transferase</keyword>
<accession>A0A918E9U2</accession>
<comment type="caution">
    <text evidence="3">The sequence shown here is derived from an EMBL/GenBank/DDBJ whole genome shotgun (WGS) entry which is preliminary data.</text>
</comment>
<sequence>MTFPIPPAGRTVEHLGRGPLGRDELAAVVARDIPRDSFVNLGIGQPTTVADHLAADSGVILHTENGMLGMGPAASADEVDPDLTNAGKIPVTEPPGAAYFHHADSFAMMRGGHLDVCVLGAYQVSERGDLANWHTGAPDAIPAVGGAMDLAIGAKDVFVMMTLFARDGSPKLVRECTYPLTGLACVSRLYTDQALFQVGPGGVTAVETYGTTVDELAARLDVTVSRLDGR</sequence>
<evidence type="ECO:0000256" key="2">
    <source>
        <dbReference type="ARBA" id="ARBA00022679"/>
    </source>
</evidence>
<dbReference type="Proteomes" id="UP000660745">
    <property type="component" value="Unassembled WGS sequence"/>
</dbReference>
<protein>
    <submittedName>
        <fullName evidence="3">3-oxoadipate CoA-transferase subunit B</fullName>
    </submittedName>
</protein>
<evidence type="ECO:0000256" key="1">
    <source>
        <dbReference type="ARBA" id="ARBA00007047"/>
    </source>
</evidence>
<dbReference type="SMART" id="SM00882">
    <property type="entry name" value="CoA_trans"/>
    <property type="match status" value="1"/>
</dbReference>
<proteinExistence type="inferred from homology"/>
<dbReference type="InterPro" id="IPR012791">
    <property type="entry name" value="3-oxoacid_CoA-transf_B"/>
</dbReference>
<dbReference type="PANTHER" id="PTHR13707:SF57">
    <property type="entry name" value="SUCCINYL-COA:3-KETOACID COENZYME A TRANSFERASE SUBUNIT B-RELATED"/>
    <property type="match status" value="1"/>
</dbReference>
<dbReference type="SUPFAM" id="SSF100950">
    <property type="entry name" value="NagB/RpiA/CoA transferase-like"/>
    <property type="match status" value="1"/>
</dbReference>
<reference evidence="3" key="1">
    <citation type="journal article" date="2014" name="Int. J. Syst. Evol. Microbiol.">
        <title>Complete genome sequence of Corynebacterium casei LMG S-19264T (=DSM 44701T), isolated from a smear-ripened cheese.</title>
        <authorList>
            <consortium name="US DOE Joint Genome Institute (JGI-PGF)"/>
            <person name="Walter F."/>
            <person name="Albersmeier A."/>
            <person name="Kalinowski J."/>
            <person name="Ruckert C."/>
        </authorList>
    </citation>
    <scope>NUCLEOTIDE SEQUENCE</scope>
    <source>
        <strain evidence="3">CGMCC 4.7430</strain>
    </source>
</reference>
<dbReference type="GO" id="GO:0008410">
    <property type="term" value="F:CoA-transferase activity"/>
    <property type="evidence" value="ECO:0007669"/>
    <property type="project" value="InterPro"/>
</dbReference>
<keyword evidence="4" id="KW-1185">Reference proteome</keyword>
<dbReference type="InterPro" id="IPR004165">
    <property type="entry name" value="CoA_trans_fam_I"/>
</dbReference>
<dbReference type="PANTHER" id="PTHR13707">
    <property type="entry name" value="KETOACID-COENZYME A TRANSFERASE"/>
    <property type="match status" value="1"/>
</dbReference>
<dbReference type="EMBL" id="BMNK01000019">
    <property type="protein sequence ID" value="GGP15749.1"/>
    <property type="molecule type" value="Genomic_DNA"/>
</dbReference>
<dbReference type="Pfam" id="PF01144">
    <property type="entry name" value="CoA_trans"/>
    <property type="match status" value="1"/>
</dbReference>
<dbReference type="InterPro" id="IPR037171">
    <property type="entry name" value="NagB/RpiA_transferase-like"/>
</dbReference>
<evidence type="ECO:0000313" key="3">
    <source>
        <dbReference type="EMBL" id="GGP15749.1"/>
    </source>
</evidence>
<reference evidence="3" key="2">
    <citation type="submission" date="2020-09" db="EMBL/GenBank/DDBJ databases">
        <authorList>
            <person name="Sun Q."/>
            <person name="Zhou Y."/>
        </authorList>
    </citation>
    <scope>NUCLEOTIDE SEQUENCE</scope>
    <source>
        <strain evidence="3">CGMCC 4.7430</strain>
    </source>
</reference>
<name>A0A918E9U2_9ACTN</name>
<dbReference type="Gene3D" id="3.40.1080.10">
    <property type="entry name" value="Glutaconate Coenzyme A-transferase"/>
    <property type="match status" value="1"/>
</dbReference>